<dbReference type="Proteomes" id="UP000617628">
    <property type="component" value="Unassembled WGS sequence"/>
</dbReference>
<evidence type="ECO:0000313" key="10">
    <source>
        <dbReference type="EMBL" id="MBK1880391.1"/>
    </source>
</evidence>
<comment type="pathway">
    <text evidence="6">Quinol/quinone metabolism; 1,4-dihydroxy-2-naphthoate biosynthesis; 1,4-dihydroxy-2-naphthoate from chorismate: step 2/7.</text>
</comment>
<dbReference type="PANTHER" id="PTHR42916:SF1">
    <property type="entry name" value="PROTEIN PHYLLO, CHLOROPLASTIC"/>
    <property type="match status" value="1"/>
</dbReference>
<dbReference type="GO" id="GO:0000287">
    <property type="term" value="F:magnesium ion binding"/>
    <property type="evidence" value="ECO:0007669"/>
    <property type="project" value="UniProtKB-UniRule"/>
</dbReference>
<evidence type="ECO:0000259" key="8">
    <source>
        <dbReference type="Pfam" id="PF02776"/>
    </source>
</evidence>
<comment type="similarity">
    <text evidence="6">Belongs to the TPP enzyme family. MenD subfamily.</text>
</comment>
<evidence type="ECO:0000256" key="1">
    <source>
        <dbReference type="ARBA" id="ARBA00022679"/>
    </source>
</evidence>
<dbReference type="GO" id="GO:0030145">
    <property type="term" value="F:manganese ion binding"/>
    <property type="evidence" value="ECO:0007669"/>
    <property type="project" value="UniProtKB-UniRule"/>
</dbReference>
<comment type="subunit">
    <text evidence="6">Homodimer.</text>
</comment>
<comment type="caution">
    <text evidence="10">The sequence shown here is derived from an EMBL/GenBank/DDBJ whole genome shotgun (WGS) entry which is preliminary data.</text>
</comment>
<dbReference type="NCBIfam" id="TIGR00173">
    <property type="entry name" value="menD"/>
    <property type="match status" value="1"/>
</dbReference>
<comment type="catalytic activity">
    <reaction evidence="6">
        <text>isochorismate + 2-oxoglutarate + H(+) = 5-enolpyruvoyl-6-hydroxy-2-succinyl-cyclohex-3-ene-1-carboxylate + CO2</text>
        <dbReference type="Rhea" id="RHEA:25593"/>
        <dbReference type="ChEBI" id="CHEBI:15378"/>
        <dbReference type="ChEBI" id="CHEBI:16526"/>
        <dbReference type="ChEBI" id="CHEBI:16810"/>
        <dbReference type="ChEBI" id="CHEBI:29780"/>
        <dbReference type="ChEBI" id="CHEBI:58818"/>
        <dbReference type="EC" id="2.2.1.9"/>
    </reaction>
</comment>
<dbReference type="PANTHER" id="PTHR42916">
    <property type="entry name" value="2-SUCCINYL-5-ENOLPYRUVYL-6-HYDROXY-3-CYCLOHEXENE-1-CARBOXYLATE SYNTHASE"/>
    <property type="match status" value="1"/>
</dbReference>
<dbReference type="CDD" id="cd02009">
    <property type="entry name" value="TPP_SHCHC_synthase"/>
    <property type="match status" value="1"/>
</dbReference>
<keyword evidence="11" id="KW-1185">Reference proteome</keyword>
<dbReference type="Pfam" id="PF02775">
    <property type="entry name" value="TPP_enzyme_C"/>
    <property type="match status" value="1"/>
</dbReference>
<dbReference type="EC" id="2.2.1.9" evidence="6"/>
<dbReference type="Pfam" id="PF16582">
    <property type="entry name" value="TPP_enzyme_M_2"/>
    <property type="match status" value="1"/>
</dbReference>
<dbReference type="GO" id="GO:0070204">
    <property type="term" value="F:2-succinyl-5-enolpyruvyl-6-hydroxy-3-cyclohexene-1-carboxylic-acid synthase activity"/>
    <property type="evidence" value="ECO:0007669"/>
    <property type="project" value="UniProtKB-UniRule"/>
</dbReference>
<keyword evidence="1 6" id="KW-0808">Transferase</keyword>
<dbReference type="HAMAP" id="MF_01659">
    <property type="entry name" value="MenD"/>
    <property type="match status" value="1"/>
</dbReference>
<dbReference type="InterPro" id="IPR029061">
    <property type="entry name" value="THDP-binding"/>
</dbReference>
<reference evidence="10" key="1">
    <citation type="submission" date="2021-01" db="EMBL/GenBank/DDBJ databases">
        <title>Modified the classification status of verrucomicrobia.</title>
        <authorList>
            <person name="Feng X."/>
        </authorList>
    </citation>
    <scope>NUCLEOTIDE SEQUENCE</scope>
    <source>
        <strain evidence="10">KCTC 13126</strain>
    </source>
</reference>
<keyword evidence="6" id="KW-0474">Menaquinone biosynthesis</keyword>
<keyword evidence="3 6" id="KW-0460">Magnesium</keyword>
<dbReference type="Gene3D" id="3.40.50.1220">
    <property type="entry name" value="TPP-binding domain"/>
    <property type="match status" value="1"/>
</dbReference>
<dbReference type="Gene3D" id="3.40.50.970">
    <property type="match status" value="2"/>
</dbReference>
<sequence length="576" mass="62640">MKTSWANGNELWADVIAETLHRKGVEYAITCPGSRSSPLTFAFAGHESIEAIPILDERSAGFFALGLAKRSGRPVALVCTSGSAVANFFPAVVEASESGVPLVLLTADRPPELRDCQAGQTIDQLKFFGGYVRKATELAVPESSREMLRYLRQTVAHVAEVATAPDRGPVHLNVPFRDPLIPVAQDGFVSPFTNEELSSFFDHLGISDGIPFVQAQLPESLAAIEKGVVVVGPASPDNEDSWCENVASLANSLGWPVLADALNPLRSNGTGISSLVCGYDFILRNRSLSEELTPEHVLVIGSLPTSKVLRTWIGENDVPMTILSDRTVNVDATHSRSVRVVADLEFGGVLAPKSQAADVYAKRWIELDRTVQSELDTRFSSEEALIEAKLSWGLSKWLPRECSLCVSNSMPPRDMEFYFGPRIEPVSVFSSRGANGIDGILSTAMGVAHEGEATFLLTGDLALLHDTNGALNAKQFKGSLTILLVNNAGGGIFEMLPVSQFESVFEKHYGTDQQVDFGAWSKTYGLDYELIQSWGQLETELGKEIAGVRVLEVRTDRKRDAVLRKQLFKDVSSRLG</sequence>
<protein>
    <recommendedName>
        <fullName evidence="6">2-succinyl-5-enolpyruvyl-6-hydroxy-3-cyclohexene-1-carboxylate synthase</fullName>
        <shortName evidence="6">SEPHCHC synthase</shortName>
        <ecNumber evidence="6">2.2.1.9</ecNumber>
    </recommendedName>
    <alternativeName>
        <fullName evidence="6">Menaquinone biosynthesis protein MenD</fullName>
    </alternativeName>
</protein>
<comment type="cofactor">
    <cofactor evidence="6">
        <name>Mg(2+)</name>
        <dbReference type="ChEBI" id="CHEBI:18420"/>
    </cofactor>
    <cofactor evidence="6">
        <name>Mn(2+)</name>
        <dbReference type="ChEBI" id="CHEBI:29035"/>
    </cofactor>
</comment>
<evidence type="ECO:0000256" key="4">
    <source>
        <dbReference type="ARBA" id="ARBA00023052"/>
    </source>
</evidence>
<comment type="cofactor">
    <cofactor evidence="6">
        <name>thiamine diphosphate</name>
        <dbReference type="ChEBI" id="CHEBI:58937"/>
    </cofactor>
    <text evidence="6">Binds 1 thiamine pyrophosphate per subunit.</text>
</comment>
<proteinExistence type="inferred from homology"/>
<feature type="domain" description="Thiamine pyrophosphate enzyme TPP-binding" evidence="7">
    <location>
        <begin position="428"/>
        <end position="545"/>
    </location>
</feature>
<dbReference type="GO" id="GO:0030976">
    <property type="term" value="F:thiamine pyrophosphate binding"/>
    <property type="evidence" value="ECO:0007669"/>
    <property type="project" value="UniProtKB-UniRule"/>
</dbReference>
<dbReference type="SUPFAM" id="SSF52518">
    <property type="entry name" value="Thiamin diphosphate-binding fold (THDP-binding)"/>
    <property type="match status" value="2"/>
</dbReference>
<accession>A0A934S122</accession>
<dbReference type="CDD" id="cd07037">
    <property type="entry name" value="TPP_PYR_MenD"/>
    <property type="match status" value="1"/>
</dbReference>
<gene>
    <name evidence="6 10" type="primary">menD</name>
    <name evidence="10" type="ORF">JIN87_26130</name>
</gene>
<dbReference type="InterPro" id="IPR004433">
    <property type="entry name" value="MenaQ_synth_MenD"/>
</dbReference>
<dbReference type="PIRSF" id="PIRSF004983">
    <property type="entry name" value="MenD"/>
    <property type="match status" value="1"/>
</dbReference>
<dbReference type="AlphaFoldDB" id="A0A934S122"/>
<keyword evidence="4 6" id="KW-0786">Thiamine pyrophosphate</keyword>
<evidence type="ECO:0000256" key="5">
    <source>
        <dbReference type="ARBA" id="ARBA00023211"/>
    </source>
</evidence>
<dbReference type="InterPro" id="IPR011766">
    <property type="entry name" value="TPP_enzyme_TPP-bd"/>
</dbReference>
<evidence type="ECO:0000256" key="6">
    <source>
        <dbReference type="HAMAP-Rule" id="MF_01659"/>
    </source>
</evidence>
<evidence type="ECO:0000256" key="2">
    <source>
        <dbReference type="ARBA" id="ARBA00022723"/>
    </source>
</evidence>
<feature type="domain" description="Menaquinone biosynthesis protein MenD middle" evidence="9">
    <location>
        <begin position="225"/>
        <end position="404"/>
    </location>
</feature>
<dbReference type="InterPro" id="IPR012001">
    <property type="entry name" value="Thiamin_PyroP_enz_TPP-bd_dom"/>
</dbReference>
<evidence type="ECO:0000256" key="3">
    <source>
        <dbReference type="ARBA" id="ARBA00022842"/>
    </source>
</evidence>
<organism evidence="10 11">
    <name type="scientific">Pelagicoccus mobilis</name>
    <dbReference type="NCBI Taxonomy" id="415221"/>
    <lineage>
        <taxon>Bacteria</taxon>
        <taxon>Pseudomonadati</taxon>
        <taxon>Verrucomicrobiota</taxon>
        <taxon>Opitutia</taxon>
        <taxon>Puniceicoccales</taxon>
        <taxon>Pelagicoccaceae</taxon>
        <taxon>Pelagicoccus</taxon>
    </lineage>
</organism>
<feature type="domain" description="Thiamine pyrophosphate enzyme N-terminal TPP-binding" evidence="8">
    <location>
        <begin position="13"/>
        <end position="125"/>
    </location>
</feature>
<comment type="pathway">
    <text evidence="6">Quinol/quinone metabolism; menaquinone biosynthesis.</text>
</comment>
<dbReference type="EMBL" id="JAENIL010000085">
    <property type="protein sequence ID" value="MBK1880391.1"/>
    <property type="molecule type" value="Genomic_DNA"/>
</dbReference>
<dbReference type="RefSeq" id="WP_200359307.1">
    <property type="nucleotide sequence ID" value="NZ_JAENIL010000085.1"/>
</dbReference>
<dbReference type="Pfam" id="PF02776">
    <property type="entry name" value="TPP_enzyme_N"/>
    <property type="match status" value="1"/>
</dbReference>
<dbReference type="GO" id="GO:0009234">
    <property type="term" value="P:menaquinone biosynthetic process"/>
    <property type="evidence" value="ECO:0007669"/>
    <property type="project" value="UniProtKB-UniRule"/>
</dbReference>
<evidence type="ECO:0000259" key="9">
    <source>
        <dbReference type="Pfam" id="PF16582"/>
    </source>
</evidence>
<dbReference type="InterPro" id="IPR032264">
    <property type="entry name" value="MenD_middle"/>
</dbReference>
<keyword evidence="2 6" id="KW-0479">Metal-binding</keyword>
<keyword evidence="5 6" id="KW-0464">Manganese</keyword>
<evidence type="ECO:0000259" key="7">
    <source>
        <dbReference type="Pfam" id="PF02775"/>
    </source>
</evidence>
<evidence type="ECO:0000313" key="11">
    <source>
        <dbReference type="Proteomes" id="UP000617628"/>
    </source>
</evidence>
<name>A0A934S122_9BACT</name>
<comment type="function">
    <text evidence="6">Catalyzes the thiamine diphosphate-dependent decarboxylation of 2-oxoglutarate and the subsequent addition of the resulting succinic semialdehyde-thiamine pyrophosphate anion to isochorismate to yield 2-succinyl-5-enolpyruvyl-6-hydroxy-3-cyclohexene-1-carboxylate (SEPHCHC).</text>
</comment>